<dbReference type="AlphaFoldDB" id="A0A6J4KP69"/>
<protein>
    <submittedName>
        <fullName evidence="2">Uncharacterized protein</fullName>
    </submittedName>
</protein>
<keyword evidence="1" id="KW-0732">Signal</keyword>
<proteinExistence type="predicted"/>
<feature type="signal peptide" evidence="1">
    <location>
        <begin position="1"/>
        <end position="24"/>
    </location>
</feature>
<feature type="non-terminal residue" evidence="2">
    <location>
        <position position="58"/>
    </location>
</feature>
<dbReference type="EMBL" id="CADCTX010000285">
    <property type="protein sequence ID" value="CAA9311187.1"/>
    <property type="molecule type" value="Genomic_DNA"/>
</dbReference>
<organism evidence="2">
    <name type="scientific">uncultured Gemmatimonadaceae bacterium</name>
    <dbReference type="NCBI Taxonomy" id="246130"/>
    <lineage>
        <taxon>Bacteria</taxon>
        <taxon>Pseudomonadati</taxon>
        <taxon>Gemmatimonadota</taxon>
        <taxon>Gemmatimonadia</taxon>
        <taxon>Gemmatimonadales</taxon>
        <taxon>Gemmatimonadaceae</taxon>
        <taxon>environmental samples</taxon>
    </lineage>
</organism>
<feature type="chain" id="PRO_5026767032" evidence="1">
    <location>
        <begin position="25"/>
        <end position="58"/>
    </location>
</feature>
<gene>
    <name evidence="2" type="ORF">AVDCRST_MAG40-982</name>
</gene>
<accession>A0A6J4KP69</accession>
<sequence>MPRSRLLALSLAGALIAPAGPAAAQRSARDAYYPGPGDLWERRAPRQVGIDSARLAAA</sequence>
<reference evidence="2" key="1">
    <citation type="submission" date="2020-02" db="EMBL/GenBank/DDBJ databases">
        <authorList>
            <person name="Meier V. D."/>
        </authorList>
    </citation>
    <scope>NUCLEOTIDE SEQUENCE</scope>
    <source>
        <strain evidence="2">AVDCRST_MAG40</strain>
    </source>
</reference>
<evidence type="ECO:0000313" key="2">
    <source>
        <dbReference type="EMBL" id="CAA9311187.1"/>
    </source>
</evidence>
<evidence type="ECO:0000256" key="1">
    <source>
        <dbReference type="SAM" id="SignalP"/>
    </source>
</evidence>
<name>A0A6J4KP69_9BACT</name>